<evidence type="ECO:0000259" key="15">
    <source>
        <dbReference type="PROSITE" id="PS50011"/>
    </source>
</evidence>
<keyword evidence="7" id="KW-0418">Kinase</keyword>
<dbReference type="Gene3D" id="1.10.510.10">
    <property type="entry name" value="Transferase(Phosphotransferase) domain 1"/>
    <property type="match status" value="1"/>
</dbReference>
<dbReference type="GO" id="GO:0016020">
    <property type="term" value="C:membrane"/>
    <property type="evidence" value="ECO:0007669"/>
    <property type="project" value="UniProtKB-SubCell"/>
</dbReference>
<keyword evidence="10 14" id="KW-0472">Membrane</keyword>
<dbReference type="PROSITE" id="PS00107">
    <property type="entry name" value="PROTEIN_KINASE_ATP"/>
    <property type="match status" value="1"/>
</dbReference>
<evidence type="ECO:0000256" key="10">
    <source>
        <dbReference type="ARBA" id="ARBA00023136"/>
    </source>
</evidence>
<evidence type="ECO:0000256" key="13">
    <source>
        <dbReference type="SAM" id="MobiDB-lite"/>
    </source>
</evidence>
<evidence type="ECO:0000256" key="14">
    <source>
        <dbReference type="SAM" id="Phobius"/>
    </source>
</evidence>
<dbReference type="GO" id="GO:0004674">
    <property type="term" value="F:protein serine/threonine kinase activity"/>
    <property type="evidence" value="ECO:0007669"/>
    <property type="project" value="UniProtKB-KW"/>
</dbReference>
<reference evidence="17" key="1">
    <citation type="submission" date="2025-08" db="UniProtKB">
        <authorList>
            <consortium name="RefSeq"/>
        </authorList>
    </citation>
    <scope>IDENTIFICATION</scope>
    <source>
        <tissue evidence="17">Stem</tissue>
    </source>
</reference>
<dbReference type="GeneID" id="103499200"/>
<keyword evidence="6 12" id="KW-0547">Nucleotide-binding</keyword>
<evidence type="ECO:0000256" key="5">
    <source>
        <dbReference type="ARBA" id="ARBA00022729"/>
    </source>
</evidence>
<evidence type="ECO:0000256" key="9">
    <source>
        <dbReference type="ARBA" id="ARBA00022989"/>
    </source>
</evidence>
<dbReference type="PROSITE" id="PS00108">
    <property type="entry name" value="PROTEIN_KINASE_ST"/>
    <property type="match status" value="1"/>
</dbReference>
<keyword evidence="5" id="KW-0732">Signal</keyword>
<dbReference type="InterPro" id="IPR017441">
    <property type="entry name" value="Protein_kinase_ATP_BS"/>
</dbReference>
<keyword evidence="2" id="KW-0723">Serine/threonine-protein kinase</keyword>
<keyword evidence="8 12" id="KW-0067">ATP-binding</keyword>
<dbReference type="Pfam" id="PF07714">
    <property type="entry name" value="PK_Tyr_Ser-Thr"/>
    <property type="match status" value="1"/>
</dbReference>
<evidence type="ECO:0000256" key="12">
    <source>
        <dbReference type="PROSITE-ProRule" id="PRU10141"/>
    </source>
</evidence>
<evidence type="ECO:0000256" key="11">
    <source>
        <dbReference type="ARBA" id="ARBA00023180"/>
    </source>
</evidence>
<dbReference type="SUPFAM" id="SSF56112">
    <property type="entry name" value="Protein kinase-like (PK-like)"/>
    <property type="match status" value="1"/>
</dbReference>
<evidence type="ECO:0000313" key="16">
    <source>
        <dbReference type="Proteomes" id="UP001652600"/>
    </source>
</evidence>
<dbReference type="InterPro" id="IPR045874">
    <property type="entry name" value="LRK10/LRL21-25-like"/>
</dbReference>
<evidence type="ECO:0000256" key="4">
    <source>
        <dbReference type="ARBA" id="ARBA00022692"/>
    </source>
</evidence>
<dbReference type="InterPro" id="IPR000719">
    <property type="entry name" value="Prot_kinase_dom"/>
</dbReference>
<dbReference type="Proteomes" id="UP001652600">
    <property type="component" value="Chromosome 12"/>
</dbReference>
<gene>
    <name evidence="17" type="primary">LOC103499200</name>
</gene>
<dbReference type="InterPro" id="IPR011009">
    <property type="entry name" value="Kinase-like_dom_sf"/>
</dbReference>
<keyword evidence="11" id="KW-0325">Glycoprotein</keyword>
<feature type="region of interest" description="Disordered" evidence="13">
    <location>
        <begin position="290"/>
        <end position="326"/>
    </location>
</feature>
<keyword evidence="3" id="KW-0808">Transferase</keyword>
<comment type="subcellular location">
    <subcellularLocation>
        <location evidence="1">Membrane</location>
        <topology evidence="1">Single-pass type I membrane protein</topology>
    </subcellularLocation>
</comment>
<keyword evidence="16" id="KW-1185">Reference proteome</keyword>
<dbReference type="PROSITE" id="PS50011">
    <property type="entry name" value="PROTEIN_KINASE_DOM"/>
    <property type="match status" value="1"/>
</dbReference>
<feature type="domain" description="Protein kinase" evidence="15">
    <location>
        <begin position="399"/>
        <end position="621"/>
    </location>
</feature>
<dbReference type="KEGG" id="cmo:103499200"/>
<dbReference type="SMART" id="SM00220">
    <property type="entry name" value="S_TKc"/>
    <property type="match status" value="1"/>
</dbReference>
<keyword evidence="9 14" id="KW-1133">Transmembrane helix</keyword>
<feature type="compositionally biased region" description="Polar residues" evidence="13">
    <location>
        <begin position="298"/>
        <end position="310"/>
    </location>
</feature>
<dbReference type="InterPro" id="IPR008271">
    <property type="entry name" value="Ser/Thr_kinase_AS"/>
</dbReference>
<name>A0A1S4DTQ2_CUCME</name>
<evidence type="ECO:0000256" key="3">
    <source>
        <dbReference type="ARBA" id="ARBA00022679"/>
    </source>
</evidence>
<evidence type="ECO:0000256" key="7">
    <source>
        <dbReference type="ARBA" id="ARBA00022777"/>
    </source>
</evidence>
<proteinExistence type="predicted"/>
<dbReference type="Gene3D" id="3.30.200.20">
    <property type="entry name" value="Phosphorylase Kinase, domain 1"/>
    <property type="match status" value="1"/>
</dbReference>
<dbReference type="Gramene" id="MELO3C002100.2.1">
    <property type="protein sequence ID" value="MELO3C002100.2.1"/>
    <property type="gene ID" value="MELO3C002100.2"/>
</dbReference>
<dbReference type="InterPro" id="IPR001245">
    <property type="entry name" value="Ser-Thr/Tyr_kinase_cat_dom"/>
</dbReference>
<accession>A0A1S4DTQ2</accession>
<evidence type="ECO:0000256" key="2">
    <source>
        <dbReference type="ARBA" id="ARBA00022527"/>
    </source>
</evidence>
<feature type="transmembrane region" description="Helical" evidence="14">
    <location>
        <begin position="336"/>
        <end position="359"/>
    </location>
</feature>
<organism evidence="16 17">
    <name type="scientific">Cucumis melo</name>
    <name type="common">Muskmelon</name>
    <dbReference type="NCBI Taxonomy" id="3656"/>
    <lineage>
        <taxon>Eukaryota</taxon>
        <taxon>Viridiplantae</taxon>
        <taxon>Streptophyta</taxon>
        <taxon>Embryophyta</taxon>
        <taxon>Tracheophyta</taxon>
        <taxon>Spermatophyta</taxon>
        <taxon>Magnoliopsida</taxon>
        <taxon>eudicotyledons</taxon>
        <taxon>Gunneridae</taxon>
        <taxon>Pentapetalae</taxon>
        <taxon>rosids</taxon>
        <taxon>fabids</taxon>
        <taxon>Cucurbitales</taxon>
        <taxon>Cucurbitaceae</taxon>
        <taxon>Benincaseae</taxon>
        <taxon>Cucumis</taxon>
    </lineage>
</organism>
<evidence type="ECO:0000256" key="6">
    <source>
        <dbReference type="ARBA" id="ARBA00022741"/>
    </source>
</evidence>
<evidence type="ECO:0000313" key="17">
    <source>
        <dbReference type="RefSeq" id="XP_016899338.2"/>
    </source>
</evidence>
<protein>
    <submittedName>
        <fullName evidence="17">PR5-like receptor kinase</fullName>
    </submittedName>
</protein>
<dbReference type="AlphaFoldDB" id="A0A1S4DTQ2"/>
<dbReference type="RefSeq" id="XP_016899338.2">
    <property type="nucleotide sequence ID" value="XM_017043849.2"/>
</dbReference>
<dbReference type="GO" id="GO:0005524">
    <property type="term" value="F:ATP binding"/>
    <property type="evidence" value="ECO:0007669"/>
    <property type="project" value="UniProtKB-UniRule"/>
</dbReference>
<feature type="binding site" evidence="12">
    <location>
        <position position="427"/>
    </location>
    <ligand>
        <name>ATP</name>
        <dbReference type="ChEBI" id="CHEBI:30616"/>
    </ligand>
</feature>
<evidence type="ECO:0000256" key="1">
    <source>
        <dbReference type="ARBA" id="ARBA00004479"/>
    </source>
</evidence>
<dbReference type="PANTHER" id="PTHR27009">
    <property type="entry name" value="RUST RESISTANCE KINASE LR10-RELATED"/>
    <property type="match status" value="1"/>
</dbReference>
<sequence length="621" mass="70057">MRALVRPKTHSKLSLFLQLQYSNTMSSSPKLFQDPYFCSSKLNSRSFPFLLSQLSLALILLILLNSAPANSAVHDEWFFNCNSSKCILNELPFWRFNGTETCNRVGYDETMALRCDGVLAIIEIKGVEYQILGHSRFDRFFILAEIGFSDRFCSPDKNISSSSMFLTISLYSNCGSSQPLPPYTPTCSEAEYSYIPDENNVLLPNDMCWISVVAPIPQWLLKQVGDDFQKVAQHITAHFKSGRTVNAQVCNNCKDSGGGGVYVYDLELNQSRCCCQSSFDRTEFYSSSLLAGTPRPSPSRSGLSNTSTEAPSPGKDENIATDANIKKSKNQSKRTLSIALSVTGSIVLVILIIILFIYYTRKMTLTNSNKQDLIEETIKRYSTRIPKRYTYSTLKKITDSFKNKLGQGGFATVYKGKLQDGRDVAVKLLNESEDNCQDFINEVISITTTSHVNIVTFLGFCYERNKRALIYEYMPKGSLDKYICHKGLQKGRIELNWMTLYNIIVGVARGLEYLHRGCNTRILHFDIKPHNILLDDEFCPKISDFGLSKQWKAKESHVSMSGVKGTIGFMAPEVVQRRYGKVSHKSDVYSYGMLILEVVGERQSPNKGVGDHSEEYFPDWI</sequence>
<evidence type="ECO:0000256" key="8">
    <source>
        <dbReference type="ARBA" id="ARBA00022840"/>
    </source>
</evidence>
<dbReference type="InParanoid" id="A0A1S4DTQ2"/>
<dbReference type="eggNOG" id="KOG1187">
    <property type="taxonomic scope" value="Eukaryota"/>
</dbReference>
<keyword evidence="4 14" id="KW-0812">Transmembrane</keyword>